<dbReference type="InterPro" id="IPR036322">
    <property type="entry name" value="WD40_repeat_dom_sf"/>
</dbReference>
<dbReference type="Proteomes" id="UP000267029">
    <property type="component" value="Unassembled WGS sequence"/>
</dbReference>
<dbReference type="STRING" id="53468.A0A3P6GKQ3"/>
<sequence>MTVRKVTNFVVVNVFKCDNFVNDIKWSPDSNLILCVIKQMRMLQVFSVETSAWSCTIENVPHVGLKDVCWAPDSRHILTTSEFNLRITVWSLSRNCVFLENPKACKKSLAFSPGGRFLCTLGRDEMKDYLHIYDSNDPRWCRVTTTQVPTRDAEGVEWSPDGRYIAVYDSCLYDKVAIFNGDGTYLRAFGINGTSRSEDKENADFSLGIRCIQWAPSGQLLAIGGDRVCSQMVIGSITTVLNYTHFPNGFFVSNSYDGRCHLLNHATWTSVVVLTHPLNRPIDPLLGLGPTGEVLENRIENRASKTHKVAIYLETHCPHTIKSHCGPYGDVASDEDLGQSYTVSNTPYTVVPVKPDPKKPNPKMGVGLCLFSPTGRYLVTRLENAAHVLWIWSIGVRIALVAILSHSSPVLSAAWDPQSTARLAFCTSTGRVFVWTPLGCLATVIEKLNSKFPVKALSWSETGDALLLHSSRSFCVCYLDKDLAAAASRNTWSVPITVRHPLEDKVDPQTPLRDRLSLVESDLDLPSWASSGRPNQTPATNSVTSGSANSSRRPNVFPQNQERSQWEK</sequence>
<protein>
    <recommendedName>
        <fullName evidence="5">Translation initiation factor beta propellor-like domain-containing protein</fullName>
    </recommendedName>
</protein>
<evidence type="ECO:0000256" key="4">
    <source>
        <dbReference type="SAM" id="MobiDB-lite"/>
    </source>
</evidence>
<dbReference type="Pfam" id="PF08662">
    <property type="entry name" value="eIF2A"/>
    <property type="match status" value="1"/>
</dbReference>
<dbReference type="SUPFAM" id="SSF50978">
    <property type="entry name" value="WD40 repeat-like"/>
    <property type="match status" value="1"/>
</dbReference>
<gene>
    <name evidence="6" type="ORF">MCOS_LOCUS1215</name>
</gene>
<organism evidence="6 7">
    <name type="scientific">Mesocestoides corti</name>
    <name type="common">Flatworm</name>
    <dbReference type="NCBI Taxonomy" id="53468"/>
    <lineage>
        <taxon>Eukaryota</taxon>
        <taxon>Metazoa</taxon>
        <taxon>Spiralia</taxon>
        <taxon>Lophotrochozoa</taxon>
        <taxon>Platyhelminthes</taxon>
        <taxon>Cestoda</taxon>
        <taxon>Eucestoda</taxon>
        <taxon>Cyclophyllidea</taxon>
        <taxon>Mesocestoididae</taxon>
        <taxon>Mesocestoides</taxon>
    </lineage>
</organism>
<dbReference type="SMART" id="SM00320">
    <property type="entry name" value="WD40"/>
    <property type="match status" value="6"/>
</dbReference>
<dbReference type="OrthoDB" id="308690at2759"/>
<keyword evidence="7" id="KW-1185">Reference proteome</keyword>
<feature type="domain" description="Translation initiation factor beta propellor-like" evidence="5">
    <location>
        <begin position="53"/>
        <end position="166"/>
    </location>
</feature>
<keyword evidence="3" id="KW-0648">Protein biosynthesis</keyword>
<dbReference type="InterPro" id="IPR052778">
    <property type="entry name" value="Centrosome-WD_assoc"/>
</dbReference>
<dbReference type="PANTHER" id="PTHR16220">
    <property type="entry name" value="WD REPEAT PROTEIN 8-RELATED"/>
    <property type="match status" value="1"/>
</dbReference>
<name>A0A3P6GKQ3_MESCO</name>
<dbReference type="PANTHER" id="PTHR16220:SF0">
    <property type="entry name" value="WD REPEAT-CONTAINING PROTEIN WRAP73"/>
    <property type="match status" value="1"/>
</dbReference>
<dbReference type="InterPro" id="IPR015943">
    <property type="entry name" value="WD40/YVTN_repeat-like_dom_sf"/>
</dbReference>
<evidence type="ECO:0000256" key="3">
    <source>
        <dbReference type="ARBA" id="ARBA00022917"/>
    </source>
</evidence>
<evidence type="ECO:0000313" key="6">
    <source>
        <dbReference type="EMBL" id="VDD75212.1"/>
    </source>
</evidence>
<keyword evidence="1" id="KW-0396">Initiation factor</keyword>
<keyword evidence="2" id="KW-0853">WD repeat</keyword>
<evidence type="ECO:0000313" key="7">
    <source>
        <dbReference type="Proteomes" id="UP000267029"/>
    </source>
</evidence>
<accession>A0A3P6GKQ3</accession>
<dbReference type="AlphaFoldDB" id="A0A3P6GKQ3"/>
<evidence type="ECO:0000256" key="1">
    <source>
        <dbReference type="ARBA" id="ARBA00022540"/>
    </source>
</evidence>
<feature type="compositionally biased region" description="Polar residues" evidence="4">
    <location>
        <begin position="528"/>
        <end position="568"/>
    </location>
</feature>
<dbReference type="GO" id="GO:0005815">
    <property type="term" value="C:microtubule organizing center"/>
    <property type="evidence" value="ECO:0007669"/>
    <property type="project" value="TreeGrafter"/>
</dbReference>
<feature type="region of interest" description="Disordered" evidence="4">
    <location>
        <begin position="526"/>
        <end position="568"/>
    </location>
</feature>
<dbReference type="InterPro" id="IPR013979">
    <property type="entry name" value="TIF_beta_prop-like"/>
</dbReference>
<evidence type="ECO:0000259" key="5">
    <source>
        <dbReference type="Pfam" id="PF08662"/>
    </source>
</evidence>
<evidence type="ECO:0000256" key="2">
    <source>
        <dbReference type="ARBA" id="ARBA00022574"/>
    </source>
</evidence>
<dbReference type="Gene3D" id="2.130.10.10">
    <property type="entry name" value="YVTN repeat-like/Quinoprotein amine dehydrogenase"/>
    <property type="match status" value="2"/>
</dbReference>
<dbReference type="GO" id="GO:0003743">
    <property type="term" value="F:translation initiation factor activity"/>
    <property type="evidence" value="ECO:0007669"/>
    <property type="project" value="UniProtKB-KW"/>
</dbReference>
<proteinExistence type="predicted"/>
<dbReference type="InterPro" id="IPR001680">
    <property type="entry name" value="WD40_rpt"/>
</dbReference>
<dbReference type="GO" id="GO:1990811">
    <property type="term" value="C:MWP complex"/>
    <property type="evidence" value="ECO:0007669"/>
    <property type="project" value="TreeGrafter"/>
</dbReference>
<dbReference type="EMBL" id="UXSR01000138">
    <property type="protein sequence ID" value="VDD75212.1"/>
    <property type="molecule type" value="Genomic_DNA"/>
</dbReference>
<reference evidence="6 7" key="1">
    <citation type="submission" date="2018-10" db="EMBL/GenBank/DDBJ databases">
        <authorList>
            <consortium name="Pathogen Informatics"/>
        </authorList>
    </citation>
    <scope>NUCLEOTIDE SEQUENCE [LARGE SCALE GENOMIC DNA]</scope>
</reference>